<dbReference type="STRING" id="6689.A0A3R7QTL5"/>
<feature type="signal peptide" evidence="5">
    <location>
        <begin position="1"/>
        <end position="15"/>
    </location>
</feature>
<dbReference type="Pfam" id="PF19028">
    <property type="entry name" value="TSP1_spondin"/>
    <property type="match status" value="1"/>
</dbReference>
<dbReference type="SUPFAM" id="SSF57362">
    <property type="entry name" value="BPTI-like"/>
    <property type="match status" value="1"/>
</dbReference>
<feature type="compositionally biased region" description="Pro residues" evidence="4">
    <location>
        <begin position="320"/>
        <end position="329"/>
    </location>
</feature>
<keyword evidence="8" id="KW-1185">Reference proteome</keyword>
<comment type="caution">
    <text evidence="7">The sequence shown here is derived from an EMBL/GenBank/DDBJ whole genome shotgun (WGS) entry which is preliminary data.</text>
</comment>
<dbReference type="PANTHER" id="PTHR11311">
    <property type="entry name" value="SPONDIN"/>
    <property type="match status" value="1"/>
</dbReference>
<gene>
    <name evidence="7" type="ORF">C7M84_003448</name>
</gene>
<dbReference type="InterPro" id="IPR020901">
    <property type="entry name" value="Prtase_inh_Kunz-CS"/>
</dbReference>
<feature type="compositionally biased region" description="Pro residues" evidence="4">
    <location>
        <begin position="207"/>
        <end position="227"/>
    </location>
</feature>
<dbReference type="Gene3D" id="2.20.100.10">
    <property type="entry name" value="Thrombospondin type-1 (TSP1) repeat"/>
    <property type="match status" value="2"/>
</dbReference>
<dbReference type="PRINTS" id="PR01217">
    <property type="entry name" value="PRICHEXTENSN"/>
</dbReference>
<dbReference type="Gene3D" id="4.10.410.10">
    <property type="entry name" value="Pancreatic trypsin inhibitor Kunitz domain"/>
    <property type="match status" value="1"/>
</dbReference>
<dbReference type="EMBL" id="QCYY01001464">
    <property type="protein sequence ID" value="ROT77850.1"/>
    <property type="molecule type" value="Genomic_DNA"/>
</dbReference>
<feature type="region of interest" description="Disordered" evidence="4">
    <location>
        <begin position="92"/>
        <end position="113"/>
    </location>
</feature>
<evidence type="ECO:0000256" key="3">
    <source>
        <dbReference type="ARBA" id="ARBA00023180"/>
    </source>
</evidence>
<dbReference type="InterPro" id="IPR000884">
    <property type="entry name" value="TSP1_rpt"/>
</dbReference>
<dbReference type="Pfam" id="PF00014">
    <property type="entry name" value="Kunitz_BPTI"/>
    <property type="match status" value="1"/>
</dbReference>
<dbReference type="PRINTS" id="PR00759">
    <property type="entry name" value="BASICPTASE"/>
</dbReference>
<dbReference type="SUPFAM" id="SSF82895">
    <property type="entry name" value="TSP-1 type 1 repeat"/>
    <property type="match status" value="2"/>
</dbReference>
<protein>
    <recommendedName>
        <fullName evidence="6">BPTI/Kunitz inhibitor domain-containing protein</fullName>
    </recommendedName>
</protein>
<evidence type="ECO:0000313" key="7">
    <source>
        <dbReference type="EMBL" id="ROT77850.1"/>
    </source>
</evidence>
<feature type="region of interest" description="Disordered" evidence="4">
    <location>
        <begin position="201"/>
        <end position="330"/>
    </location>
</feature>
<dbReference type="OrthoDB" id="347314at2759"/>
<evidence type="ECO:0000256" key="5">
    <source>
        <dbReference type="SAM" id="SignalP"/>
    </source>
</evidence>
<feature type="compositionally biased region" description="Low complexity" evidence="4">
    <location>
        <begin position="64"/>
        <end position="78"/>
    </location>
</feature>
<dbReference type="Proteomes" id="UP000283509">
    <property type="component" value="Unassembled WGS sequence"/>
</dbReference>
<name>A0A3R7QTL5_PENVA</name>
<dbReference type="PROSITE" id="PS00280">
    <property type="entry name" value="BPTI_KUNITZ_1"/>
    <property type="match status" value="1"/>
</dbReference>
<keyword evidence="1 5" id="KW-0732">Signal</keyword>
<dbReference type="PANTHER" id="PTHR11311:SF16">
    <property type="entry name" value="SPONDIN-1"/>
    <property type="match status" value="1"/>
</dbReference>
<keyword evidence="3" id="KW-0325">Glycoprotein</keyword>
<dbReference type="FunFam" id="4.10.410.10:FF:000004">
    <property type="entry name" value="Tissue factor pathway inhibitor"/>
    <property type="match status" value="1"/>
</dbReference>
<dbReference type="InterPro" id="IPR044004">
    <property type="entry name" value="TSP1_spondin_dom"/>
</dbReference>
<feature type="domain" description="BPTI/Kunitz inhibitor" evidence="6">
    <location>
        <begin position="408"/>
        <end position="458"/>
    </location>
</feature>
<accession>A0A3R7QTL5</accession>
<evidence type="ECO:0000256" key="1">
    <source>
        <dbReference type="ARBA" id="ARBA00022729"/>
    </source>
</evidence>
<sequence>MRVLVLLGLVAAASAWPDLGYQADAGEPTFYIPISPSPSTSPPSPLPPSKNPHSISPPLPSLPSPLSRLPHPSPSTLSPPFLPLKLTAPLFPSPSPRLPHPSPSSLSSPPPFPQTHALISLSPLLASSTLPLHPLPHHPTPSNSRPLLFPSLSPPPSPFPLHPLPPFLPPISRPSSSPSPSLRLLTLPLYPLPHHHLTPSNSRPLLFPSPLPPSLTLPPPASPPTTLPPQTHAPSSFPSHPFPPTSLPPQTYAPPLPLPSPRLPRPSPSHPLPPPYPLQTHALLSSPSTLSPPSPSCPLKLTPPSLPPPLPASLTLTPSSLPPQPPYPPNSRSLLFPPRSARISPECAVTQWTDWSPCTRTCGEGTMSRHRIPFAPSFEHCNVHTNDVKKCSERINCTIHPSEREEVCMQEKEEGPCRAVLKRFYYDVDHQQCRQFTYGGCRGNRNNFETYDECAMACEVKTRTPLPTRNSVADVDCQVSPWSEWTGCSKTCGKGWVSRTREILVFPQHEGRPCPKKLRRRRKCINPKCSK</sequence>
<keyword evidence="2" id="KW-1015">Disulfide bond</keyword>
<dbReference type="GO" id="GO:0004867">
    <property type="term" value="F:serine-type endopeptidase inhibitor activity"/>
    <property type="evidence" value="ECO:0007669"/>
    <property type="project" value="InterPro"/>
</dbReference>
<dbReference type="InterPro" id="IPR051418">
    <property type="entry name" value="Spondin/Thrombospondin_T1"/>
</dbReference>
<evidence type="ECO:0000259" key="6">
    <source>
        <dbReference type="PROSITE" id="PS50279"/>
    </source>
</evidence>
<organism evidence="7 8">
    <name type="scientific">Penaeus vannamei</name>
    <name type="common">Whiteleg shrimp</name>
    <name type="synonym">Litopenaeus vannamei</name>
    <dbReference type="NCBI Taxonomy" id="6689"/>
    <lineage>
        <taxon>Eukaryota</taxon>
        <taxon>Metazoa</taxon>
        <taxon>Ecdysozoa</taxon>
        <taxon>Arthropoda</taxon>
        <taxon>Crustacea</taxon>
        <taxon>Multicrustacea</taxon>
        <taxon>Malacostraca</taxon>
        <taxon>Eumalacostraca</taxon>
        <taxon>Eucarida</taxon>
        <taxon>Decapoda</taxon>
        <taxon>Dendrobranchiata</taxon>
        <taxon>Penaeoidea</taxon>
        <taxon>Penaeidae</taxon>
        <taxon>Penaeus</taxon>
    </lineage>
</organism>
<dbReference type="Pfam" id="PF00090">
    <property type="entry name" value="TSP_1"/>
    <property type="match status" value="1"/>
</dbReference>
<feature type="chain" id="PRO_5018706045" description="BPTI/Kunitz inhibitor domain-containing protein" evidence="5">
    <location>
        <begin position="16"/>
        <end position="531"/>
    </location>
</feature>
<dbReference type="AlphaFoldDB" id="A0A3R7QTL5"/>
<evidence type="ECO:0000256" key="4">
    <source>
        <dbReference type="SAM" id="MobiDB-lite"/>
    </source>
</evidence>
<dbReference type="SMART" id="SM00131">
    <property type="entry name" value="KU"/>
    <property type="match status" value="1"/>
</dbReference>
<feature type="region of interest" description="Disordered" evidence="4">
    <location>
        <begin position="32"/>
        <end position="78"/>
    </location>
</feature>
<dbReference type="InterPro" id="IPR036880">
    <property type="entry name" value="Kunitz_BPTI_sf"/>
</dbReference>
<feature type="compositionally biased region" description="Low complexity" evidence="4">
    <location>
        <begin position="278"/>
        <end position="289"/>
    </location>
</feature>
<dbReference type="CDD" id="cd00109">
    <property type="entry name" value="Kunitz-type"/>
    <property type="match status" value="1"/>
</dbReference>
<dbReference type="PROSITE" id="PS50279">
    <property type="entry name" value="BPTI_KUNITZ_2"/>
    <property type="match status" value="1"/>
</dbReference>
<dbReference type="SMART" id="SM00209">
    <property type="entry name" value="TSP1"/>
    <property type="match status" value="2"/>
</dbReference>
<dbReference type="GO" id="GO:0007155">
    <property type="term" value="P:cell adhesion"/>
    <property type="evidence" value="ECO:0007669"/>
    <property type="project" value="TreeGrafter"/>
</dbReference>
<dbReference type="GO" id="GO:0031012">
    <property type="term" value="C:extracellular matrix"/>
    <property type="evidence" value="ECO:0007669"/>
    <property type="project" value="TreeGrafter"/>
</dbReference>
<evidence type="ECO:0000313" key="8">
    <source>
        <dbReference type="Proteomes" id="UP000283509"/>
    </source>
</evidence>
<dbReference type="InterPro" id="IPR002223">
    <property type="entry name" value="Kunitz_BPTI"/>
</dbReference>
<reference evidence="7 8" key="1">
    <citation type="submission" date="2018-04" db="EMBL/GenBank/DDBJ databases">
        <authorList>
            <person name="Zhang X."/>
            <person name="Yuan J."/>
            <person name="Li F."/>
            <person name="Xiang J."/>
        </authorList>
    </citation>
    <scope>NUCLEOTIDE SEQUENCE [LARGE SCALE GENOMIC DNA]</scope>
    <source>
        <tissue evidence="7">Muscle</tissue>
    </source>
</reference>
<dbReference type="InterPro" id="IPR036383">
    <property type="entry name" value="TSP1_rpt_sf"/>
</dbReference>
<reference evidence="7 8" key="2">
    <citation type="submission" date="2019-01" db="EMBL/GenBank/DDBJ databases">
        <title>The decoding of complex shrimp genome reveals the adaptation for benthos swimmer, frequently molting mechanism and breeding impact on genome.</title>
        <authorList>
            <person name="Sun Y."/>
            <person name="Gao Y."/>
            <person name="Yu Y."/>
        </authorList>
    </citation>
    <scope>NUCLEOTIDE SEQUENCE [LARGE SCALE GENOMIC DNA]</scope>
    <source>
        <tissue evidence="7">Muscle</tissue>
    </source>
</reference>
<proteinExistence type="predicted"/>
<evidence type="ECO:0000256" key="2">
    <source>
        <dbReference type="ARBA" id="ARBA00023157"/>
    </source>
</evidence>
<feature type="compositionally biased region" description="Pro residues" evidence="4">
    <location>
        <begin position="35"/>
        <end position="63"/>
    </location>
</feature>
<dbReference type="PROSITE" id="PS50092">
    <property type="entry name" value="TSP1"/>
    <property type="match status" value="2"/>
</dbReference>
<feature type="compositionally biased region" description="Pro residues" evidence="4">
    <location>
        <begin position="240"/>
        <end position="277"/>
    </location>
</feature>